<keyword evidence="3" id="KW-1185">Reference proteome</keyword>
<proteinExistence type="predicted"/>
<name>A0AAN9AGP6_HALRR</name>
<evidence type="ECO:0000256" key="1">
    <source>
        <dbReference type="SAM" id="MobiDB-lite"/>
    </source>
</evidence>
<dbReference type="AlphaFoldDB" id="A0AAN9AGP6"/>
<organism evidence="2 3">
    <name type="scientific">Halocaridina rubra</name>
    <name type="common">Hawaiian red shrimp</name>
    <dbReference type="NCBI Taxonomy" id="373956"/>
    <lineage>
        <taxon>Eukaryota</taxon>
        <taxon>Metazoa</taxon>
        <taxon>Ecdysozoa</taxon>
        <taxon>Arthropoda</taxon>
        <taxon>Crustacea</taxon>
        <taxon>Multicrustacea</taxon>
        <taxon>Malacostraca</taxon>
        <taxon>Eumalacostraca</taxon>
        <taxon>Eucarida</taxon>
        <taxon>Decapoda</taxon>
        <taxon>Pleocyemata</taxon>
        <taxon>Caridea</taxon>
        <taxon>Atyoidea</taxon>
        <taxon>Atyidae</taxon>
        <taxon>Halocaridina</taxon>
    </lineage>
</organism>
<accession>A0AAN9AGP6</accession>
<feature type="region of interest" description="Disordered" evidence="1">
    <location>
        <begin position="1"/>
        <end position="20"/>
    </location>
</feature>
<dbReference type="EMBL" id="JAXCGZ010000156">
    <property type="protein sequence ID" value="KAK7086529.1"/>
    <property type="molecule type" value="Genomic_DNA"/>
</dbReference>
<protein>
    <submittedName>
        <fullName evidence="2">Uncharacterized protein</fullName>
    </submittedName>
</protein>
<sequence>MEDPQPGPSSNSPPRKPSFVASKGRFAKFKKRFSLKSISVHGEAASADTAAAEDFVNNDFKKIILSKCSTWMRLVRGLVGRKYQGTVPMGIDILPHRREHQRLPIQYPPR</sequence>
<evidence type="ECO:0000313" key="2">
    <source>
        <dbReference type="EMBL" id="KAK7086529.1"/>
    </source>
</evidence>
<gene>
    <name evidence="2" type="ORF">SK128_001236</name>
</gene>
<dbReference type="Proteomes" id="UP001381693">
    <property type="component" value="Unassembled WGS sequence"/>
</dbReference>
<comment type="caution">
    <text evidence="2">The sequence shown here is derived from an EMBL/GenBank/DDBJ whole genome shotgun (WGS) entry which is preliminary data.</text>
</comment>
<evidence type="ECO:0000313" key="3">
    <source>
        <dbReference type="Proteomes" id="UP001381693"/>
    </source>
</evidence>
<reference evidence="2 3" key="1">
    <citation type="submission" date="2023-11" db="EMBL/GenBank/DDBJ databases">
        <title>Halocaridina rubra genome assembly.</title>
        <authorList>
            <person name="Smith C."/>
        </authorList>
    </citation>
    <scope>NUCLEOTIDE SEQUENCE [LARGE SCALE GENOMIC DNA]</scope>
    <source>
        <strain evidence="2">EP-1</strain>
        <tissue evidence="2">Whole</tissue>
    </source>
</reference>